<evidence type="ECO:0000256" key="1">
    <source>
        <dbReference type="SAM" id="SignalP"/>
    </source>
</evidence>
<dbReference type="AlphaFoldDB" id="A0A830HCZ7"/>
<feature type="chain" id="PRO_5032715594" evidence="1">
    <location>
        <begin position="36"/>
        <end position="292"/>
    </location>
</feature>
<sequence>MALFSSSSPPPRPHFAATTMLLVLSSLLLVAVVQHANFVVARRLRRTCKCDGSDASVFIETTGTYISCLTEEKGEPGTNSPFVGAMAVADDVPNPKLVLRVIYKCLTSVGGDVRFDQPPNPGSPADKLFENAKLPNLKRIAFRKLKTARGRFSIQFNKFLTKLQIPRLETTGTEGLGFTEGEDLDSPPVVTGFFVKSNPIKIVNAPKLTRTVDFVIGGNAPVDPTKPKVPSGNAFLKKVNVPKLKSISGKITINNNAALKKVIFAYLGLGWVGLSQLIMDTQNLQNLCFANS</sequence>
<reference evidence="2" key="1">
    <citation type="submission" date="2020-10" db="EMBL/GenBank/DDBJ databases">
        <title>Unveiling of a novel bifunctional photoreceptor, Dualchrome1, isolated from a cosmopolitan green alga.</title>
        <authorList>
            <person name="Suzuki S."/>
            <person name="Kawachi M."/>
        </authorList>
    </citation>
    <scope>NUCLEOTIDE SEQUENCE</scope>
    <source>
        <strain evidence="2">NIES 2893</strain>
    </source>
</reference>
<accession>A0A830HCZ7</accession>
<organism evidence="2 3">
    <name type="scientific">Pycnococcus provasolii</name>
    <dbReference type="NCBI Taxonomy" id="41880"/>
    <lineage>
        <taxon>Eukaryota</taxon>
        <taxon>Viridiplantae</taxon>
        <taxon>Chlorophyta</taxon>
        <taxon>Pseudoscourfieldiophyceae</taxon>
        <taxon>Pseudoscourfieldiales</taxon>
        <taxon>Pycnococcaceae</taxon>
        <taxon>Pycnococcus</taxon>
    </lineage>
</organism>
<protein>
    <submittedName>
        <fullName evidence="2">Uncharacterized protein</fullName>
    </submittedName>
</protein>
<comment type="caution">
    <text evidence="2">The sequence shown here is derived from an EMBL/GenBank/DDBJ whole genome shotgun (WGS) entry which is preliminary data.</text>
</comment>
<dbReference type="EMBL" id="BNJQ01000006">
    <property type="protein sequence ID" value="GHP03730.1"/>
    <property type="molecule type" value="Genomic_DNA"/>
</dbReference>
<dbReference type="Proteomes" id="UP000660262">
    <property type="component" value="Unassembled WGS sequence"/>
</dbReference>
<proteinExistence type="predicted"/>
<gene>
    <name evidence="2" type="ORF">PPROV_000248500</name>
</gene>
<feature type="signal peptide" evidence="1">
    <location>
        <begin position="1"/>
        <end position="35"/>
    </location>
</feature>
<evidence type="ECO:0000313" key="3">
    <source>
        <dbReference type="Proteomes" id="UP000660262"/>
    </source>
</evidence>
<keyword evidence="3" id="KW-1185">Reference proteome</keyword>
<evidence type="ECO:0000313" key="2">
    <source>
        <dbReference type="EMBL" id="GHP03730.1"/>
    </source>
</evidence>
<keyword evidence="1" id="KW-0732">Signal</keyword>
<name>A0A830HCZ7_9CHLO</name>